<dbReference type="SUPFAM" id="SSF52266">
    <property type="entry name" value="SGNH hydrolase"/>
    <property type="match status" value="1"/>
</dbReference>
<accession>A0A939G715</accession>
<keyword evidence="4" id="KW-1185">Reference proteome</keyword>
<organism evidence="3 4">
    <name type="scientific">Fibrella aquatilis</name>
    <dbReference type="NCBI Taxonomy" id="2817059"/>
    <lineage>
        <taxon>Bacteria</taxon>
        <taxon>Pseudomonadati</taxon>
        <taxon>Bacteroidota</taxon>
        <taxon>Cytophagia</taxon>
        <taxon>Cytophagales</taxon>
        <taxon>Spirosomataceae</taxon>
        <taxon>Fibrella</taxon>
    </lineage>
</organism>
<feature type="chain" id="PRO_5037482369" evidence="2">
    <location>
        <begin position="22"/>
        <end position="292"/>
    </location>
</feature>
<evidence type="ECO:0000313" key="3">
    <source>
        <dbReference type="EMBL" id="MBO0931337.1"/>
    </source>
</evidence>
<evidence type="ECO:0000256" key="2">
    <source>
        <dbReference type="SAM" id="SignalP"/>
    </source>
</evidence>
<protein>
    <submittedName>
        <fullName evidence="3">Uncharacterized protein</fullName>
    </submittedName>
</protein>
<sequence>MNTKPTLLLLSFLLACGTAKTPEPDPNAGNPTTPTNPASGGTVSLGNGQPGVVGLSGISAWDNLSATEKGRVKGWNSLFIHASVGGDLEDGSLNNGVKFEFYDGDKLNDGPNGADWNSINNGINISNGEPDKKMAAFKREALQQKDKLQIAIFKFGYADITDANVEQVKTAYKQLIDDLRAGGIKRFVHITPPLIYIVTKDDGNAAKMKVGQWMRDTFKAQDVVFDLQEIESDNGACKLGSVWTICAAYRSTASCPSKGQGVDAPEGQGHLCEKEATRMSKAFLYSIYQAGR</sequence>
<dbReference type="AlphaFoldDB" id="A0A939G715"/>
<evidence type="ECO:0000256" key="1">
    <source>
        <dbReference type="SAM" id="MobiDB-lite"/>
    </source>
</evidence>
<feature type="signal peptide" evidence="2">
    <location>
        <begin position="1"/>
        <end position="21"/>
    </location>
</feature>
<gene>
    <name evidence="3" type="ORF">J2I48_10045</name>
</gene>
<dbReference type="Proteomes" id="UP000664795">
    <property type="component" value="Unassembled WGS sequence"/>
</dbReference>
<reference evidence="3 4" key="1">
    <citation type="submission" date="2021-03" db="EMBL/GenBank/DDBJ databases">
        <title>Fibrella sp. HMF5036 genome sequencing and assembly.</title>
        <authorList>
            <person name="Kang H."/>
            <person name="Kim H."/>
            <person name="Bae S."/>
            <person name="Joh K."/>
        </authorList>
    </citation>
    <scope>NUCLEOTIDE SEQUENCE [LARGE SCALE GENOMIC DNA]</scope>
    <source>
        <strain evidence="3 4">HMF5036</strain>
    </source>
</reference>
<dbReference type="PROSITE" id="PS51257">
    <property type="entry name" value="PROKAR_LIPOPROTEIN"/>
    <property type="match status" value="1"/>
</dbReference>
<dbReference type="EMBL" id="JAFMYU010000006">
    <property type="protein sequence ID" value="MBO0931337.1"/>
    <property type="molecule type" value="Genomic_DNA"/>
</dbReference>
<dbReference type="RefSeq" id="WP_207335300.1">
    <property type="nucleotide sequence ID" value="NZ_JAFMYU010000006.1"/>
</dbReference>
<evidence type="ECO:0000313" key="4">
    <source>
        <dbReference type="Proteomes" id="UP000664795"/>
    </source>
</evidence>
<comment type="caution">
    <text evidence="3">The sequence shown here is derived from an EMBL/GenBank/DDBJ whole genome shotgun (WGS) entry which is preliminary data.</text>
</comment>
<name>A0A939G715_9BACT</name>
<feature type="compositionally biased region" description="Low complexity" evidence="1">
    <location>
        <begin position="26"/>
        <end position="42"/>
    </location>
</feature>
<keyword evidence="2" id="KW-0732">Signal</keyword>
<proteinExistence type="predicted"/>
<feature type="region of interest" description="Disordered" evidence="1">
    <location>
        <begin position="20"/>
        <end position="43"/>
    </location>
</feature>